<reference evidence="5 6" key="1">
    <citation type="submission" date="2023-07" db="EMBL/GenBank/DDBJ databases">
        <title>Sorghum-associated microbial communities from plants grown in Nebraska, USA.</title>
        <authorList>
            <person name="Schachtman D."/>
        </authorList>
    </citation>
    <scope>NUCLEOTIDE SEQUENCE [LARGE SCALE GENOMIC DNA]</scope>
    <source>
        <strain evidence="5 6">584</strain>
    </source>
</reference>
<evidence type="ECO:0000313" key="6">
    <source>
        <dbReference type="Proteomes" id="UP001262410"/>
    </source>
</evidence>
<dbReference type="SMART" id="SM00342">
    <property type="entry name" value="HTH_ARAC"/>
    <property type="match status" value="1"/>
</dbReference>
<feature type="domain" description="HTH araC/xylS-type" evidence="4">
    <location>
        <begin position="230"/>
        <end position="331"/>
    </location>
</feature>
<dbReference type="InterPro" id="IPR018062">
    <property type="entry name" value="HTH_AraC-typ_CS"/>
</dbReference>
<dbReference type="PROSITE" id="PS01124">
    <property type="entry name" value="HTH_ARAC_FAMILY_2"/>
    <property type="match status" value="1"/>
</dbReference>
<evidence type="ECO:0000256" key="2">
    <source>
        <dbReference type="ARBA" id="ARBA00023125"/>
    </source>
</evidence>
<evidence type="ECO:0000259" key="4">
    <source>
        <dbReference type="PROSITE" id="PS01124"/>
    </source>
</evidence>
<keyword evidence="3" id="KW-0804">Transcription</keyword>
<dbReference type="PANTHER" id="PTHR43280">
    <property type="entry name" value="ARAC-FAMILY TRANSCRIPTIONAL REGULATOR"/>
    <property type="match status" value="1"/>
</dbReference>
<dbReference type="SUPFAM" id="SSF46689">
    <property type="entry name" value="Homeodomain-like"/>
    <property type="match status" value="1"/>
</dbReference>
<keyword evidence="6" id="KW-1185">Reference proteome</keyword>
<dbReference type="EMBL" id="JAVDPW010000011">
    <property type="protein sequence ID" value="MDR6293129.1"/>
    <property type="molecule type" value="Genomic_DNA"/>
</dbReference>
<dbReference type="InterPro" id="IPR009057">
    <property type="entry name" value="Homeodomain-like_sf"/>
</dbReference>
<protein>
    <submittedName>
        <fullName evidence="5">AraC-like DNA-binding protein/mannose-6-phosphate isomerase-like protein (Cupin superfamily)</fullName>
    </submittedName>
</protein>
<dbReference type="PRINTS" id="PR00032">
    <property type="entry name" value="HTHARAC"/>
</dbReference>
<dbReference type="Pfam" id="PF12833">
    <property type="entry name" value="HTH_18"/>
    <property type="match status" value="1"/>
</dbReference>
<proteinExistence type="predicted"/>
<accession>A0ABU1JYP3</accession>
<dbReference type="InterPro" id="IPR037923">
    <property type="entry name" value="HTH-like"/>
</dbReference>
<dbReference type="PROSITE" id="PS00041">
    <property type="entry name" value="HTH_ARAC_FAMILY_1"/>
    <property type="match status" value="1"/>
</dbReference>
<dbReference type="InterPro" id="IPR035418">
    <property type="entry name" value="AraC-bd_2"/>
</dbReference>
<organism evidence="5 6">
    <name type="scientific">Inquilinus ginsengisoli</name>
    <dbReference type="NCBI Taxonomy" id="363840"/>
    <lineage>
        <taxon>Bacteria</taxon>
        <taxon>Pseudomonadati</taxon>
        <taxon>Pseudomonadota</taxon>
        <taxon>Alphaproteobacteria</taxon>
        <taxon>Rhodospirillales</taxon>
        <taxon>Rhodospirillaceae</taxon>
        <taxon>Inquilinus</taxon>
    </lineage>
</organism>
<dbReference type="RefSeq" id="WP_309799823.1">
    <property type="nucleotide sequence ID" value="NZ_JAVDPW010000011.1"/>
</dbReference>
<dbReference type="Gene3D" id="1.10.10.60">
    <property type="entry name" value="Homeodomain-like"/>
    <property type="match status" value="1"/>
</dbReference>
<dbReference type="SUPFAM" id="SSF51215">
    <property type="entry name" value="Regulatory protein AraC"/>
    <property type="match status" value="1"/>
</dbReference>
<keyword evidence="2" id="KW-0238">DNA-binding</keyword>
<dbReference type="PANTHER" id="PTHR43280:SF28">
    <property type="entry name" value="HTH-TYPE TRANSCRIPTIONAL ACTIVATOR RHAS"/>
    <property type="match status" value="1"/>
</dbReference>
<gene>
    <name evidence="5" type="ORF">E9232_005679</name>
</gene>
<comment type="caution">
    <text evidence="5">The sequence shown here is derived from an EMBL/GenBank/DDBJ whole genome shotgun (WGS) entry which is preliminary data.</text>
</comment>
<keyword evidence="1" id="KW-0805">Transcription regulation</keyword>
<dbReference type="Proteomes" id="UP001262410">
    <property type="component" value="Unassembled WGS sequence"/>
</dbReference>
<dbReference type="Pfam" id="PF14525">
    <property type="entry name" value="AraC_binding_2"/>
    <property type="match status" value="1"/>
</dbReference>
<sequence>MHDRAEFDFVTGRGIADPEAQIDVGSVARIGSRLAAWRDVLNIYYYPLDLSSPAALFDVGRLSVHDVASIRIGVLHSDPMTVRRHPTHIRRHSDDFFMMPISASGSLSLSQRGRECEVRPGDLAFIGTGDPYVYVQPTRNSVAAIRLPADMVRSRIPWIDDMTARQCPGEQPLVRVFQDFLRSMIRNSAALSDAEAEFLRRSLFDLLALALTVPGDAAFDETSVRFAHRQRILHFIEEHVCDRDLSSSAIARRLGLSPRYIQRIFAERGETLTEIIRRRRVAEAQQLLRSRSLANRSVEQVCYSVGFQDPAYFSRVFRQETGMSPGEYRRQHAEPAA</sequence>
<name>A0ABU1JYP3_9PROT</name>
<evidence type="ECO:0000256" key="3">
    <source>
        <dbReference type="ARBA" id="ARBA00023163"/>
    </source>
</evidence>
<dbReference type="InterPro" id="IPR020449">
    <property type="entry name" value="Tscrpt_reg_AraC-type_HTH"/>
</dbReference>
<evidence type="ECO:0000313" key="5">
    <source>
        <dbReference type="EMBL" id="MDR6293129.1"/>
    </source>
</evidence>
<dbReference type="InterPro" id="IPR018060">
    <property type="entry name" value="HTH_AraC"/>
</dbReference>
<evidence type="ECO:0000256" key="1">
    <source>
        <dbReference type="ARBA" id="ARBA00023015"/>
    </source>
</evidence>